<proteinExistence type="predicted"/>
<sequence>MITEGVTPSLHVDYKRSRIKQYHKEGQALRTETTINDTRDFGVGRLLRNLRELRRIGFAANRRMLEIEQISHDCALGEDAFQDLQRPRQVDGQRAAALRFADPNVQTLLHVLVMFVFVARGFTNQDLRQGYAAGTTCRRHHAGTHELRVATAAPAWPDRASAQEPPLPPHGPGVADGPVLYTRLLAHLAARPRIG</sequence>
<dbReference type="AlphaFoldDB" id="A0A1K0JXZ8"/>
<protein>
    <submittedName>
        <fullName evidence="1">Uncharacterized protein</fullName>
    </submittedName>
</protein>
<evidence type="ECO:0000313" key="1">
    <source>
        <dbReference type="EMBL" id="SCU97975.1"/>
    </source>
</evidence>
<gene>
    <name evidence="1" type="ORF">CNECB9_5450014</name>
</gene>
<accession>A0A1K0JXZ8</accession>
<organism evidence="1">
    <name type="scientific">Cupriavidus necator</name>
    <name type="common">Alcaligenes eutrophus</name>
    <name type="synonym">Ralstonia eutropha</name>
    <dbReference type="NCBI Taxonomy" id="106590"/>
    <lineage>
        <taxon>Bacteria</taxon>
        <taxon>Pseudomonadati</taxon>
        <taxon>Pseudomonadota</taxon>
        <taxon>Betaproteobacteria</taxon>
        <taxon>Burkholderiales</taxon>
        <taxon>Burkholderiaceae</taxon>
        <taxon>Cupriavidus</taxon>
    </lineage>
</organism>
<reference evidence="1" key="1">
    <citation type="submission" date="2016-09" db="EMBL/GenBank/DDBJ databases">
        <authorList>
            <person name="Capua I."/>
            <person name="De Benedictis P."/>
            <person name="Joannis T."/>
            <person name="Lombin L.H."/>
            <person name="Cattoli G."/>
        </authorList>
    </citation>
    <scope>NUCLEOTIDE SEQUENCE</scope>
    <source>
        <strain evidence="1">B9</strain>
    </source>
</reference>
<name>A0A1K0JXZ8_CUPNE</name>
<dbReference type="EMBL" id="FMSH01000496">
    <property type="protein sequence ID" value="SCU97975.1"/>
    <property type="molecule type" value="Genomic_DNA"/>
</dbReference>